<accession>U7ULD1</accession>
<dbReference type="EMBL" id="AWXA01000032">
    <property type="protein sequence ID" value="ERT59679.1"/>
    <property type="molecule type" value="Genomic_DNA"/>
</dbReference>
<comment type="catalytic activity">
    <reaction evidence="11">
        <text>(6S)-5-methyl-5,6,7,8-tetrahydrofolate + NAD(+) = (6R)-5,10-methylene-5,6,7,8-tetrahydrofolate + NADH + H(+)</text>
        <dbReference type="Rhea" id="RHEA:19821"/>
        <dbReference type="ChEBI" id="CHEBI:15378"/>
        <dbReference type="ChEBI" id="CHEBI:15636"/>
        <dbReference type="ChEBI" id="CHEBI:18608"/>
        <dbReference type="ChEBI" id="CHEBI:57540"/>
        <dbReference type="ChEBI" id="CHEBI:57945"/>
        <dbReference type="EC" id="1.5.1.54"/>
    </reaction>
    <physiologicalReaction direction="right-to-left" evidence="11">
        <dbReference type="Rhea" id="RHEA:19823"/>
    </physiologicalReaction>
</comment>
<dbReference type="GO" id="GO:0009086">
    <property type="term" value="P:methionine biosynthetic process"/>
    <property type="evidence" value="ECO:0007669"/>
    <property type="project" value="UniProtKB-KW"/>
</dbReference>
<dbReference type="SUPFAM" id="SSF51730">
    <property type="entry name" value="FAD-linked oxidoreductase"/>
    <property type="match status" value="1"/>
</dbReference>
<dbReference type="Pfam" id="PF02219">
    <property type="entry name" value="MTHFR"/>
    <property type="match status" value="1"/>
</dbReference>
<evidence type="ECO:0000256" key="11">
    <source>
        <dbReference type="ARBA" id="ARBA00048628"/>
    </source>
</evidence>
<keyword evidence="9" id="KW-0486">Methionine biosynthesis</keyword>
<evidence type="ECO:0000313" key="14">
    <source>
        <dbReference type="Proteomes" id="UP000017090"/>
    </source>
</evidence>
<dbReference type="Gene3D" id="3.20.20.220">
    <property type="match status" value="1"/>
</dbReference>
<evidence type="ECO:0000256" key="5">
    <source>
        <dbReference type="ARBA" id="ARBA00022630"/>
    </source>
</evidence>
<evidence type="ECO:0000313" key="13">
    <source>
        <dbReference type="EMBL" id="ERT59679.1"/>
    </source>
</evidence>
<dbReference type="STRING" id="1111454.HMPREF1250_0364"/>
<evidence type="ECO:0000256" key="2">
    <source>
        <dbReference type="ARBA" id="ARBA00004777"/>
    </source>
</evidence>
<evidence type="ECO:0000256" key="9">
    <source>
        <dbReference type="ARBA" id="ARBA00023167"/>
    </source>
</evidence>
<dbReference type="eggNOG" id="COG0685">
    <property type="taxonomic scope" value="Bacteria"/>
</dbReference>
<dbReference type="CDD" id="cd00537">
    <property type="entry name" value="MTHFR"/>
    <property type="match status" value="1"/>
</dbReference>
<keyword evidence="14" id="KW-1185">Reference proteome</keyword>
<keyword evidence="6 12" id="KW-0274">FAD</keyword>
<evidence type="ECO:0000256" key="1">
    <source>
        <dbReference type="ARBA" id="ARBA00001974"/>
    </source>
</evidence>
<gene>
    <name evidence="13" type="primary">metF</name>
    <name evidence="13" type="ORF">HMPREF1250_0364</name>
</gene>
<keyword evidence="4" id="KW-0028">Amino-acid biosynthesis</keyword>
<proteinExistence type="inferred from homology"/>
<comment type="cofactor">
    <cofactor evidence="1 12">
        <name>FAD</name>
        <dbReference type="ChEBI" id="CHEBI:57692"/>
    </cofactor>
</comment>
<dbReference type="GO" id="GO:0106312">
    <property type="term" value="F:methylenetetrahydrofolate reductase (NADH) activity"/>
    <property type="evidence" value="ECO:0007669"/>
    <property type="project" value="UniProtKB-EC"/>
</dbReference>
<keyword evidence="7 12" id="KW-0560">Oxidoreductase</keyword>
<sequence length="286" mass="31245">MTASPSFPDRKTFSLEVFPPKAASPLEPMIAVLRELSELKPDFISVTCGASGQGGTRTAEVAEKIITDCKLTAVPHLTCLNLTAAEVLAVLNDYRQRRITNLLALRGDSVPGLEPAAVFPHAIDLIRFIKEQTGDEFNIAAACYPEGHLQATSLDDDIHYMKEKEAAGAGKFLSQLFFDNTIFYRFRERTAAAGITAPIEAGIMPVTSKSQIERMIALCGASLPQKFRRAIDAYGDDPTAMQDIGIAYAIDQIADLLANDVDGIHVYTMNNPDVTRKIKDRIQSLL</sequence>
<dbReference type="InterPro" id="IPR004620">
    <property type="entry name" value="MTHF_reductase_bac"/>
</dbReference>
<dbReference type="NCBIfam" id="TIGR00676">
    <property type="entry name" value="fadh2"/>
    <property type="match status" value="1"/>
</dbReference>
<comment type="similarity">
    <text evidence="3 12">Belongs to the methylenetetrahydrofolate reductase family.</text>
</comment>
<dbReference type="OrthoDB" id="9812555at2"/>
<comment type="pathway">
    <text evidence="10">Amino-acid biosynthesis; L-methionine biosynthesis via de novo pathway.</text>
</comment>
<evidence type="ECO:0000256" key="12">
    <source>
        <dbReference type="RuleBase" id="RU003862"/>
    </source>
</evidence>
<keyword evidence="5 12" id="KW-0285">Flavoprotein</keyword>
<evidence type="ECO:0000256" key="7">
    <source>
        <dbReference type="ARBA" id="ARBA00023002"/>
    </source>
</evidence>
<dbReference type="InterPro" id="IPR029041">
    <property type="entry name" value="FAD-linked_oxidoreductase-like"/>
</dbReference>
<dbReference type="RefSeq" id="WP_023053639.1">
    <property type="nucleotide sequence ID" value="NZ_AWXA01000032.1"/>
</dbReference>
<protein>
    <recommendedName>
        <fullName evidence="12">Methylenetetrahydrofolate reductase</fullName>
        <ecNumber evidence="12">1.5.1.54</ecNumber>
    </recommendedName>
</protein>
<name>U7ULD1_9FIRM</name>
<dbReference type="GO" id="GO:0005829">
    <property type="term" value="C:cytosol"/>
    <property type="evidence" value="ECO:0007669"/>
    <property type="project" value="InterPro"/>
</dbReference>
<evidence type="ECO:0000256" key="8">
    <source>
        <dbReference type="ARBA" id="ARBA00023027"/>
    </source>
</evidence>
<evidence type="ECO:0000256" key="3">
    <source>
        <dbReference type="ARBA" id="ARBA00006743"/>
    </source>
</evidence>
<dbReference type="PATRIC" id="fig|1111454.3.peg.1163"/>
<reference evidence="13 14" key="1">
    <citation type="submission" date="2013-09" db="EMBL/GenBank/DDBJ databases">
        <authorList>
            <person name="Durkin A.S."/>
            <person name="Haft D.R."/>
            <person name="McCorrison J."/>
            <person name="Torralba M."/>
            <person name="Gillis M."/>
            <person name="Haft D.H."/>
            <person name="Methe B."/>
            <person name="Sutton G."/>
            <person name="Nelson K.E."/>
        </authorList>
    </citation>
    <scope>NUCLEOTIDE SEQUENCE [LARGE SCALE GENOMIC DNA]</scope>
    <source>
        <strain evidence="13 14">BV3C16-1</strain>
    </source>
</reference>
<dbReference type="PANTHER" id="PTHR45754">
    <property type="entry name" value="METHYLENETETRAHYDROFOLATE REDUCTASE"/>
    <property type="match status" value="1"/>
</dbReference>
<organism evidence="13 14">
    <name type="scientific">Megasphaera vaginalis</name>
    <name type="common">ex Srinivasan et al. 2021</name>
    <dbReference type="NCBI Taxonomy" id="1111454"/>
    <lineage>
        <taxon>Bacteria</taxon>
        <taxon>Bacillati</taxon>
        <taxon>Bacillota</taxon>
        <taxon>Negativicutes</taxon>
        <taxon>Veillonellales</taxon>
        <taxon>Veillonellaceae</taxon>
        <taxon>Megasphaera</taxon>
    </lineage>
</organism>
<dbReference type="GO" id="GO:0035999">
    <property type="term" value="P:tetrahydrofolate interconversion"/>
    <property type="evidence" value="ECO:0007669"/>
    <property type="project" value="UniProtKB-UniPathway"/>
</dbReference>
<dbReference type="EC" id="1.5.1.54" evidence="12"/>
<evidence type="ECO:0000256" key="6">
    <source>
        <dbReference type="ARBA" id="ARBA00022827"/>
    </source>
</evidence>
<keyword evidence="8" id="KW-0520">NAD</keyword>
<comment type="pathway">
    <text evidence="2 12">One-carbon metabolism; tetrahydrofolate interconversion.</text>
</comment>
<comment type="caution">
    <text evidence="13">The sequence shown here is derived from an EMBL/GenBank/DDBJ whole genome shotgun (WGS) entry which is preliminary data.</text>
</comment>
<dbReference type="UniPathway" id="UPA00193"/>
<dbReference type="Proteomes" id="UP000017090">
    <property type="component" value="Unassembled WGS sequence"/>
</dbReference>
<evidence type="ECO:0000256" key="10">
    <source>
        <dbReference type="ARBA" id="ARBA00034478"/>
    </source>
</evidence>
<dbReference type="AlphaFoldDB" id="U7ULD1"/>
<dbReference type="GO" id="GO:0071949">
    <property type="term" value="F:FAD binding"/>
    <property type="evidence" value="ECO:0007669"/>
    <property type="project" value="TreeGrafter"/>
</dbReference>
<dbReference type="InterPro" id="IPR003171">
    <property type="entry name" value="Mehydrof_redctse-like"/>
</dbReference>
<dbReference type="PANTHER" id="PTHR45754:SF3">
    <property type="entry name" value="METHYLENETETRAHYDROFOLATE REDUCTASE (NADPH)"/>
    <property type="match status" value="1"/>
</dbReference>
<evidence type="ECO:0000256" key="4">
    <source>
        <dbReference type="ARBA" id="ARBA00022605"/>
    </source>
</evidence>